<evidence type="ECO:0000313" key="3">
    <source>
        <dbReference type="WBParaSite" id="Gr19_v10_g214.t1"/>
    </source>
</evidence>
<evidence type="ECO:0000313" key="2">
    <source>
        <dbReference type="Proteomes" id="UP000887572"/>
    </source>
</evidence>
<sequence>MPLIVPSDLLNGLLYLASHFLCLELFRSTLIPFLCRVDAISLKVRLENGHLHADEVVEVLDFLFRHPFRLSLFLANVFYRAGYVLSYVQCMALCELLLNAVKENGGDPLLLHQLLVLLCLVFLLYLHLITILNILDMFDQLQFALFSFLRFLFTTDRKARRVFAFLKLDGMTLLRLMGAGDLLDTDFLWRPKEHQEDGAVHGDA</sequence>
<accession>A0A914HN54</accession>
<keyword evidence="1" id="KW-1133">Transmembrane helix</keyword>
<organism evidence="2 3">
    <name type="scientific">Globodera rostochiensis</name>
    <name type="common">Golden nematode worm</name>
    <name type="synonym">Heterodera rostochiensis</name>
    <dbReference type="NCBI Taxonomy" id="31243"/>
    <lineage>
        <taxon>Eukaryota</taxon>
        <taxon>Metazoa</taxon>
        <taxon>Ecdysozoa</taxon>
        <taxon>Nematoda</taxon>
        <taxon>Chromadorea</taxon>
        <taxon>Rhabditida</taxon>
        <taxon>Tylenchina</taxon>
        <taxon>Tylenchomorpha</taxon>
        <taxon>Tylenchoidea</taxon>
        <taxon>Heteroderidae</taxon>
        <taxon>Heteroderinae</taxon>
        <taxon>Globodera</taxon>
    </lineage>
</organism>
<dbReference type="AlphaFoldDB" id="A0A914HN54"/>
<proteinExistence type="predicted"/>
<reference evidence="3" key="1">
    <citation type="submission" date="2022-11" db="UniProtKB">
        <authorList>
            <consortium name="WormBaseParasite"/>
        </authorList>
    </citation>
    <scope>IDENTIFICATION</scope>
</reference>
<keyword evidence="1" id="KW-0812">Transmembrane</keyword>
<protein>
    <submittedName>
        <fullName evidence="3">Uncharacterized protein</fullName>
    </submittedName>
</protein>
<feature type="transmembrane region" description="Helical" evidence="1">
    <location>
        <begin position="77"/>
        <end position="98"/>
    </location>
</feature>
<dbReference type="Proteomes" id="UP000887572">
    <property type="component" value="Unplaced"/>
</dbReference>
<keyword evidence="2" id="KW-1185">Reference proteome</keyword>
<feature type="transmembrane region" description="Helical" evidence="1">
    <location>
        <begin position="110"/>
        <end position="135"/>
    </location>
</feature>
<keyword evidence="1" id="KW-0472">Membrane</keyword>
<dbReference type="WBParaSite" id="Gr19_v10_g214.t1">
    <property type="protein sequence ID" value="Gr19_v10_g214.t1"/>
    <property type="gene ID" value="Gr19_v10_g214"/>
</dbReference>
<name>A0A914HN54_GLORO</name>
<evidence type="ECO:0000256" key="1">
    <source>
        <dbReference type="SAM" id="Phobius"/>
    </source>
</evidence>